<accession>A0A3Q2P960</accession>
<feature type="compositionally biased region" description="Basic residues" evidence="1">
    <location>
        <begin position="1"/>
        <end position="11"/>
    </location>
</feature>
<protein>
    <submittedName>
        <fullName evidence="2">Ring finger protein 4</fullName>
    </submittedName>
</protein>
<reference evidence="2" key="2">
    <citation type="submission" date="2025-09" db="UniProtKB">
        <authorList>
            <consortium name="Ensembl"/>
        </authorList>
    </citation>
    <scope>IDENTIFICATION</scope>
</reference>
<name>A0A3Q2P960_FUNHE</name>
<organism evidence="2 3">
    <name type="scientific">Fundulus heteroclitus</name>
    <name type="common">Killifish</name>
    <name type="synonym">Mummichog</name>
    <dbReference type="NCBI Taxonomy" id="8078"/>
    <lineage>
        <taxon>Eukaryota</taxon>
        <taxon>Metazoa</taxon>
        <taxon>Chordata</taxon>
        <taxon>Craniata</taxon>
        <taxon>Vertebrata</taxon>
        <taxon>Euteleostomi</taxon>
        <taxon>Actinopterygii</taxon>
        <taxon>Neopterygii</taxon>
        <taxon>Teleostei</taxon>
        <taxon>Neoteleostei</taxon>
        <taxon>Acanthomorphata</taxon>
        <taxon>Ovalentaria</taxon>
        <taxon>Atherinomorphae</taxon>
        <taxon>Cyprinodontiformes</taxon>
        <taxon>Fundulidae</taxon>
        <taxon>Fundulus</taxon>
    </lineage>
</organism>
<reference evidence="2" key="1">
    <citation type="submission" date="2025-08" db="UniProtKB">
        <authorList>
            <consortium name="Ensembl"/>
        </authorList>
    </citation>
    <scope>IDENTIFICATION</scope>
</reference>
<evidence type="ECO:0000256" key="1">
    <source>
        <dbReference type="SAM" id="MobiDB-lite"/>
    </source>
</evidence>
<dbReference type="Proteomes" id="UP000265000">
    <property type="component" value="Unplaced"/>
</dbReference>
<dbReference type="GeneTree" id="ENSGT00390000010318"/>
<evidence type="ECO:0000313" key="2">
    <source>
        <dbReference type="Ensembl" id="ENSFHEP00000009066.1"/>
    </source>
</evidence>
<sequence length="178" mass="18864">MSSSAQRKRKPTGSSLPSRTKTSRTANSRTLALRTDGVGDPTPPSDPTDTLDSVTEGLEEVVDLTREGSEAAVVDLTTANDSVLLVDEGPLDIRVPPGQSYVLSSDDDEDGAIASHTARSTSGLVSCPICLDLYAEVRFCQLQTKVPISRPHSGFCWFLRVLLVPQGSAGSSGDMKTI</sequence>
<dbReference type="Ensembl" id="ENSFHET00000001106.1">
    <property type="protein sequence ID" value="ENSFHEP00000009066.1"/>
    <property type="gene ID" value="ENSFHEG00000010308.1"/>
</dbReference>
<feature type="region of interest" description="Disordered" evidence="1">
    <location>
        <begin position="1"/>
        <end position="53"/>
    </location>
</feature>
<dbReference type="AlphaFoldDB" id="A0A3Q2P960"/>
<proteinExistence type="predicted"/>
<evidence type="ECO:0000313" key="3">
    <source>
        <dbReference type="Proteomes" id="UP000265000"/>
    </source>
</evidence>
<keyword evidence="3" id="KW-1185">Reference proteome</keyword>
<feature type="compositionally biased region" description="Polar residues" evidence="1">
    <location>
        <begin position="12"/>
        <end position="30"/>
    </location>
</feature>